<dbReference type="EMBL" id="SHLY01000003">
    <property type="protein sequence ID" value="TAA46040.1"/>
    <property type="molecule type" value="Genomic_DNA"/>
</dbReference>
<evidence type="ECO:0000313" key="3">
    <source>
        <dbReference type="Proteomes" id="UP000292544"/>
    </source>
</evidence>
<comment type="caution">
    <text evidence="2">The sequence shown here is derived from an EMBL/GenBank/DDBJ whole genome shotgun (WGS) entry which is preliminary data.</text>
</comment>
<name>A0ABY1WPN7_9GAMM</name>
<organism evidence="2 3">
    <name type="scientific">Corallincola spongiicola</name>
    <dbReference type="NCBI Taxonomy" id="2520508"/>
    <lineage>
        <taxon>Bacteria</taxon>
        <taxon>Pseudomonadati</taxon>
        <taxon>Pseudomonadota</taxon>
        <taxon>Gammaproteobacteria</taxon>
        <taxon>Alteromonadales</taxon>
        <taxon>Psychromonadaceae</taxon>
        <taxon>Corallincola</taxon>
    </lineage>
</organism>
<keyword evidence="1" id="KW-0472">Membrane</keyword>
<reference evidence="3" key="1">
    <citation type="submission" date="2019-02" db="EMBL/GenBank/DDBJ databases">
        <title>Draft genome sequence of Muricauda sp. 176CP4-71.</title>
        <authorList>
            <person name="Park J.-S."/>
        </authorList>
    </citation>
    <scope>NUCLEOTIDE SEQUENCE [LARGE SCALE GENOMIC DNA]</scope>
    <source>
        <strain evidence="3">176GS2-150</strain>
    </source>
</reference>
<evidence type="ECO:0000313" key="2">
    <source>
        <dbReference type="EMBL" id="TAA46040.1"/>
    </source>
</evidence>
<dbReference type="Pfam" id="PF02405">
    <property type="entry name" value="MlaE"/>
    <property type="match status" value="1"/>
</dbReference>
<dbReference type="InterPro" id="IPR030802">
    <property type="entry name" value="Permease_MalE"/>
</dbReference>
<feature type="transmembrane region" description="Helical" evidence="1">
    <location>
        <begin position="400"/>
        <end position="421"/>
    </location>
</feature>
<keyword evidence="3" id="KW-1185">Reference proteome</keyword>
<sequence length="423" mass="45506">MASITAVFLITVLCDINNLIRFEFCRNSGSAADSRTLRRAFQGESDVHELNIRRTDDGTGWLLELTGDWVLRRGDHRVDDLLQALKSKVTPDETLIFVDADIGCWNSALVVLIRRVSEYAKAHRLHVDVSRLPQGAQQLLALAESQSNAANRPNQTTYQPTFAERIGNSVLASWENILVSFSFIGALISAVGKLCVGKAEIRAKDVYDCMHDAGPAAFGIVALISILIGMILAFVGAVQLQQFGASIFVASLVALGMAREMGAMMTAIIMAGRTGASYAAQLGSMQVNEEIDALTTMGLRPIEFLVLPRFIALLIMLPLLTVFSMALGILGGALVSQLMLDISFTQFVEQMTTTVPLRHFAIGLLKSVLFALVIAVAGCMNGINCGRNAMAVGQATTRSVVSAIVFIIVVDAIVTITTTLIGI</sequence>
<dbReference type="PANTHER" id="PTHR30188">
    <property type="entry name" value="ABC TRANSPORTER PERMEASE PROTEIN-RELATED"/>
    <property type="match status" value="1"/>
</dbReference>
<keyword evidence="1" id="KW-1133">Transmembrane helix</keyword>
<feature type="transmembrane region" description="Helical" evidence="1">
    <location>
        <begin position="216"/>
        <end position="234"/>
    </location>
</feature>
<feature type="transmembrane region" description="Helical" evidence="1">
    <location>
        <begin position="177"/>
        <end position="196"/>
    </location>
</feature>
<dbReference type="PANTHER" id="PTHR30188:SF3">
    <property type="entry name" value="ABC TRANSPORTER PERMEASE"/>
    <property type="match status" value="1"/>
</dbReference>
<feature type="transmembrane region" description="Helical" evidence="1">
    <location>
        <begin position="240"/>
        <end position="258"/>
    </location>
</feature>
<dbReference type="NCBIfam" id="TIGR00056">
    <property type="entry name" value="MlaE family lipid ABC transporter permease subunit"/>
    <property type="match status" value="1"/>
</dbReference>
<proteinExistence type="predicted"/>
<feature type="transmembrane region" description="Helical" evidence="1">
    <location>
        <begin position="310"/>
        <end position="340"/>
    </location>
</feature>
<dbReference type="InterPro" id="IPR003453">
    <property type="entry name" value="ABC_MlaE_roteobac"/>
</dbReference>
<accession>A0ABY1WPN7</accession>
<gene>
    <name evidence="2" type="ORF">EXY25_11910</name>
</gene>
<keyword evidence="1" id="KW-0812">Transmembrane</keyword>
<evidence type="ECO:0000256" key="1">
    <source>
        <dbReference type="SAM" id="Phobius"/>
    </source>
</evidence>
<feature type="transmembrane region" description="Helical" evidence="1">
    <location>
        <begin position="360"/>
        <end position="379"/>
    </location>
</feature>
<dbReference type="Proteomes" id="UP000292544">
    <property type="component" value="Unassembled WGS sequence"/>
</dbReference>
<protein>
    <submittedName>
        <fullName evidence="2">ABC transporter permease</fullName>
    </submittedName>
</protein>